<dbReference type="OrthoDB" id="591557at2759"/>
<sequence>MKTRNNPRVIDVTLSLIGIFIHPSFSNNANTSATKEILLLELEQSNTNHNSIFGSSLINFCIFRVWENHLNFVLDFSVALNNFVILLILLTLSNENTKLCDTLIMVNNILVGPVVLFLVALCNCAFVYFSISKAKDSMTEPSLDIVEDILLRLEVNDHIRCKSVCKSWNSLILSPRFVKSHINYNLNEILLRLQVKDVTRYKLVCKSWNSLISSPRFAKSHLNYNLKKKVDNNEIGDTRIIASGDGEYQVVGSSNGLVCISRNVTEFLVVNPSTHEVKELRNPPLEYEFACVSGFGYDSSIDDYKVVAGFLNESRTNYVFKVLTLKSNVWRSVAVESGYDNLDGNGILCNGAIHWTSFDQNDEKVIVSFDLSKEVFKEIPQPKLGPSDWDLGTMKDCLCIFASPAYIYRDIEDIGIWVMRCYNVQESWERKLPTPAGYDTYKTMMDYNPRKDFFNRHLRIWVLEIERPHHEHLHGNAYIFLSTISDCNYNFDEHVFVKSLVSPHGMGDGDGGDGNINDVNS</sequence>
<feature type="domain" description="F-box" evidence="2">
    <location>
        <begin position="186"/>
        <end position="221"/>
    </location>
</feature>
<dbReference type="AlphaFoldDB" id="A0A2U1Q2L7"/>
<dbReference type="NCBIfam" id="TIGR01640">
    <property type="entry name" value="F_box_assoc_1"/>
    <property type="match status" value="1"/>
</dbReference>
<evidence type="ECO:0000256" key="1">
    <source>
        <dbReference type="SAM" id="Phobius"/>
    </source>
</evidence>
<proteinExistence type="predicted"/>
<dbReference type="SUPFAM" id="SSF81383">
    <property type="entry name" value="F-box domain"/>
    <property type="match status" value="2"/>
</dbReference>
<keyword evidence="4" id="KW-1185">Reference proteome</keyword>
<dbReference type="InterPro" id="IPR006527">
    <property type="entry name" value="F-box-assoc_dom_typ1"/>
</dbReference>
<dbReference type="STRING" id="35608.A0A2U1Q2L7"/>
<name>A0A2U1Q2L7_ARTAN</name>
<organism evidence="3 4">
    <name type="scientific">Artemisia annua</name>
    <name type="common">Sweet wormwood</name>
    <dbReference type="NCBI Taxonomy" id="35608"/>
    <lineage>
        <taxon>Eukaryota</taxon>
        <taxon>Viridiplantae</taxon>
        <taxon>Streptophyta</taxon>
        <taxon>Embryophyta</taxon>
        <taxon>Tracheophyta</taxon>
        <taxon>Spermatophyta</taxon>
        <taxon>Magnoliopsida</taxon>
        <taxon>eudicotyledons</taxon>
        <taxon>Gunneridae</taxon>
        <taxon>Pentapetalae</taxon>
        <taxon>asterids</taxon>
        <taxon>campanulids</taxon>
        <taxon>Asterales</taxon>
        <taxon>Asteraceae</taxon>
        <taxon>Asteroideae</taxon>
        <taxon>Anthemideae</taxon>
        <taxon>Artemisiinae</taxon>
        <taxon>Artemisia</taxon>
    </lineage>
</organism>
<accession>A0A2U1Q2L7</accession>
<keyword evidence="1" id="KW-0472">Membrane</keyword>
<comment type="caution">
    <text evidence="3">The sequence shown here is derived from an EMBL/GenBank/DDBJ whole genome shotgun (WGS) entry which is preliminary data.</text>
</comment>
<dbReference type="EMBL" id="PKPP01000481">
    <property type="protein sequence ID" value="PWA92215.1"/>
    <property type="molecule type" value="Genomic_DNA"/>
</dbReference>
<reference evidence="3 4" key="1">
    <citation type="journal article" date="2018" name="Mol. Plant">
        <title>The genome of Artemisia annua provides insight into the evolution of Asteraceae family and artemisinin biosynthesis.</title>
        <authorList>
            <person name="Shen Q."/>
            <person name="Zhang L."/>
            <person name="Liao Z."/>
            <person name="Wang S."/>
            <person name="Yan T."/>
            <person name="Shi P."/>
            <person name="Liu M."/>
            <person name="Fu X."/>
            <person name="Pan Q."/>
            <person name="Wang Y."/>
            <person name="Lv Z."/>
            <person name="Lu X."/>
            <person name="Zhang F."/>
            <person name="Jiang W."/>
            <person name="Ma Y."/>
            <person name="Chen M."/>
            <person name="Hao X."/>
            <person name="Li L."/>
            <person name="Tang Y."/>
            <person name="Lv G."/>
            <person name="Zhou Y."/>
            <person name="Sun X."/>
            <person name="Brodelius P.E."/>
            <person name="Rose J.K.C."/>
            <person name="Tang K."/>
        </authorList>
    </citation>
    <scope>NUCLEOTIDE SEQUENCE [LARGE SCALE GENOMIC DNA]</scope>
    <source>
        <strain evidence="4">cv. Huhao1</strain>
        <tissue evidence="3">Leaf</tissue>
    </source>
</reference>
<dbReference type="InterPro" id="IPR017451">
    <property type="entry name" value="F-box-assoc_interact_dom"/>
</dbReference>
<feature type="transmembrane region" description="Helical" evidence="1">
    <location>
        <begin position="104"/>
        <end position="129"/>
    </location>
</feature>
<evidence type="ECO:0000313" key="3">
    <source>
        <dbReference type="EMBL" id="PWA92215.1"/>
    </source>
</evidence>
<dbReference type="SMART" id="SM00256">
    <property type="entry name" value="FBOX"/>
    <property type="match status" value="2"/>
</dbReference>
<feature type="domain" description="F-box" evidence="2">
    <location>
        <begin position="141"/>
        <end position="181"/>
    </location>
</feature>
<keyword evidence="1" id="KW-1133">Transmembrane helix</keyword>
<gene>
    <name evidence="3" type="ORF">CTI12_AA081900</name>
</gene>
<dbReference type="InterPro" id="IPR050796">
    <property type="entry name" value="SCF_F-box_component"/>
</dbReference>
<feature type="transmembrane region" description="Helical" evidence="1">
    <location>
        <begin position="72"/>
        <end position="92"/>
    </location>
</feature>
<evidence type="ECO:0000313" key="4">
    <source>
        <dbReference type="Proteomes" id="UP000245207"/>
    </source>
</evidence>
<dbReference type="PANTHER" id="PTHR31672:SF13">
    <property type="entry name" value="F-BOX PROTEIN CPR30-LIKE"/>
    <property type="match status" value="1"/>
</dbReference>
<keyword evidence="1" id="KW-0812">Transmembrane</keyword>
<evidence type="ECO:0000259" key="2">
    <source>
        <dbReference type="SMART" id="SM00256"/>
    </source>
</evidence>
<dbReference type="CDD" id="cd22157">
    <property type="entry name" value="F-box_AtFBW1-like"/>
    <property type="match status" value="1"/>
</dbReference>
<protein>
    <submittedName>
        <fullName evidence="3">F-box domain-containing protein</fullName>
    </submittedName>
</protein>
<dbReference type="InterPro" id="IPR036047">
    <property type="entry name" value="F-box-like_dom_sf"/>
</dbReference>
<dbReference type="Proteomes" id="UP000245207">
    <property type="component" value="Unassembled WGS sequence"/>
</dbReference>
<dbReference type="InterPro" id="IPR001810">
    <property type="entry name" value="F-box_dom"/>
</dbReference>
<dbReference type="Pfam" id="PF07734">
    <property type="entry name" value="FBA_1"/>
    <property type="match status" value="1"/>
</dbReference>
<dbReference type="PANTHER" id="PTHR31672">
    <property type="entry name" value="BNACNNG10540D PROTEIN"/>
    <property type="match status" value="1"/>
</dbReference>
<dbReference type="Pfam" id="PF00646">
    <property type="entry name" value="F-box"/>
    <property type="match status" value="2"/>
</dbReference>
<dbReference type="Gene3D" id="1.20.1280.50">
    <property type="match status" value="1"/>
</dbReference>